<keyword evidence="5" id="KW-0539">Nucleus</keyword>
<dbReference type="InterPro" id="IPR012677">
    <property type="entry name" value="Nucleotide-bd_a/b_plait_sf"/>
</dbReference>
<name>A0AA36JRJ1_9DINO</name>
<dbReference type="Proteomes" id="UP001178507">
    <property type="component" value="Unassembled WGS sequence"/>
</dbReference>
<dbReference type="InterPro" id="IPR035979">
    <property type="entry name" value="RBD_domain_sf"/>
</dbReference>
<keyword evidence="4 6" id="KW-0694">RNA-binding</keyword>
<feature type="domain" description="RRM" evidence="7">
    <location>
        <begin position="9"/>
        <end position="84"/>
    </location>
</feature>
<evidence type="ECO:0000256" key="1">
    <source>
        <dbReference type="ARBA" id="ARBA00004123"/>
    </source>
</evidence>
<dbReference type="GO" id="GO:0005737">
    <property type="term" value="C:cytoplasm"/>
    <property type="evidence" value="ECO:0007669"/>
    <property type="project" value="TreeGrafter"/>
</dbReference>
<evidence type="ECO:0000259" key="7">
    <source>
        <dbReference type="PROSITE" id="PS50102"/>
    </source>
</evidence>
<keyword evidence="3" id="KW-0677">Repeat</keyword>
<keyword evidence="9" id="KW-1185">Reference proteome</keyword>
<reference evidence="8" key="1">
    <citation type="submission" date="2023-08" db="EMBL/GenBank/DDBJ databases">
        <authorList>
            <person name="Chen Y."/>
            <person name="Shah S."/>
            <person name="Dougan E. K."/>
            <person name="Thang M."/>
            <person name="Chan C."/>
        </authorList>
    </citation>
    <scope>NUCLEOTIDE SEQUENCE</scope>
</reference>
<dbReference type="Gene3D" id="3.30.70.330">
    <property type="match status" value="2"/>
</dbReference>
<gene>
    <name evidence="8" type="ORF">EVOR1521_LOCUS30846</name>
</gene>
<evidence type="ECO:0000256" key="2">
    <source>
        <dbReference type="ARBA" id="ARBA00022664"/>
    </source>
</evidence>
<feature type="domain" description="RRM" evidence="7">
    <location>
        <begin position="106"/>
        <end position="178"/>
    </location>
</feature>
<dbReference type="PANTHER" id="PTHR23003">
    <property type="entry name" value="RNA RECOGNITION MOTIF RRM DOMAIN CONTAINING PROTEIN"/>
    <property type="match status" value="1"/>
</dbReference>
<dbReference type="EMBL" id="CAUJNA010003791">
    <property type="protein sequence ID" value="CAJ1409861.1"/>
    <property type="molecule type" value="Genomic_DNA"/>
</dbReference>
<evidence type="ECO:0000256" key="5">
    <source>
        <dbReference type="ARBA" id="ARBA00023242"/>
    </source>
</evidence>
<dbReference type="GO" id="GO:0003729">
    <property type="term" value="F:mRNA binding"/>
    <property type="evidence" value="ECO:0007669"/>
    <property type="project" value="TreeGrafter"/>
</dbReference>
<dbReference type="PANTHER" id="PTHR23003:SF62">
    <property type="entry name" value="SERINE_ARGININE (SR)-TYPE SHUTTLING MRNA BINDING PROTEIN NPL3"/>
    <property type="match status" value="1"/>
</dbReference>
<comment type="caution">
    <text evidence="8">The sequence shown here is derived from an EMBL/GenBank/DDBJ whole genome shotgun (WGS) entry which is preliminary data.</text>
</comment>
<dbReference type="GO" id="GO:0006397">
    <property type="term" value="P:mRNA processing"/>
    <property type="evidence" value="ECO:0007669"/>
    <property type="project" value="UniProtKB-KW"/>
</dbReference>
<evidence type="ECO:0000256" key="6">
    <source>
        <dbReference type="PROSITE-ProRule" id="PRU00176"/>
    </source>
</evidence>
<dbReference type="InterPro" id="IPR050374">
    <property type="entry name" value="RRT5_SRSF_SR"/>
</dbReference>
<dbReference type="SMART" id="SM00360">
    <property type="entry name" value="RRM"/>
    <property type="match status" value="2"/>
</dbReference>
<evidence type="ECO:0000313" key="9">
    <source>
        <dbReference type="Proteomes" id="UP001178507"/>
    </source>
</evidence>
<organism evidence="8 9">
    <name type="scientific">Effrenium voratum</name>
    <dbReference type="NCBI Taxonomy" id="2562239"/>
    <lineage>
        <taxon>Eukaryota</taxon>
        <taxon>Sar</taxon>
        <taxon>Alveolata</taxon>
        <taxon>Dinophyceae</taxon>
        <taxon>Suessiales</taxon>
        <taxon>Symbiodiniaceae</taxon>
        <taxon>Effrenium</taxon>
    </lineage>
</organism>
<proteinExistence type="predicted"/>
<dbReference type="GO" id="GO:0005634">
    <property type="term" value="C:nucleus"/>
    <property type="evidence" value="ECO:0007669"/>
    <property type="project" value="UniProtKB-SubCell"/>
</dbReference>
<comment type="subcellular location">
    <subcellularLocation>
        <location evidence="1">Nucleus</location>
    </subcellularLocation>
</comment>
<evidence type="ECO:0000313" key="8">
    <source>
        <dbReference type="EMBL" id="CAJ1409861.1"/>
    </source>
</evidence>
<dbReference type="PROSITE" id="PS50102">
    <property type="entry name" value="RRM"/>
    <property type="match status" value="2"/>
</dbReference>
<evidence type="ECO:0000256" key="3">
    <source>
        <dbReference type="ARBA" id="ARBA00022737"/>
    </source>
</evidence>
<sequence>MDEKSRWERTVYMGNLPDDIREQDIVYILQDFGQINDIDIKQAPHGVTYAFVEFRNAADAKDAALRRDGFDFEGEPLRVEIKDGFKGKGKSKGYGKSSQKTGDDEFCLEISGLPEGTLWTQLKDHMRQAGDVLYCDIFHHGRAQVRFNGYAGAKRAVETLDGSSFQGSHRIRVWWSQRRRDWDDRGSPRSRSRR</sequence>
<protein>
    <recommendedName>
        <fullName evidence="7">RRM domain-containing protein</fullName>
    </recommendedName>
</protein>
<dbReference type="SUPFAM" id="SSF54928">
    <property type="entry name" value="RNA-binding domain, RBD"/>
    <property type="match status" value="1"/>
</dbReference>
<dbReference type="InterPro" id="IPR000504">
    <property type="entry name" value="RRM_dom"/>
</dbReference>
<dbReference type="Pfam" id="PF00076">
    <property type="entry name" value="RRM_1"/>
    <property type="match status" value="2"/>
</dbReference>
<dbReference type="AlphaFoldDB" id="A0AA36JRJ1"/>
<keyword evidence="2" id="KW-0507">mRNA processing</keyword>
<evidence type="ECO:0000256" key="4">
    <source>
        <dbReference type="ARBA" id="ARBA00022884"/>
    </source>
</evidence>
<accession>A0AA36JRJ1</accession>